<keyword evidence="3" id="KW-0238">DNA-binding</keyword>
<dbReference type="OrthoDB" id="9808166at2"/>
<dbReference type="InterPro" id="IPR045076">
    <property type="entry name" value="MutS"/>
</dbReference>
<feature type="domain" description="DNA mismatch repair proteins mutS family" evidence="4">
    <location>
        <begin position="329"/>
        <end position="510"/>
    </location>
</feature>
<dbReference type="PANTHER" id="PTHR11361">
    <property type="entry name" value="DNA MISMATCH REPAIR PROTEIN MUTS FAMILY MEMBER"/>
    <property type="match status" value="1"/>
</dbReference>
<dbReference type="SMART" id="SM00534">
    <property type="entry name" value="MUTSac"/>
    <property type="match status" value="1"/>
</dbReference>
<evidence type="ECO:0000313" key="6">
    <source>
        <dbReference type="Proteomes" id="UP000320513"/>
    </source>
</evidence>
<protein>
    <submittedName>
        <fullName evidence="5">DNA mismatch repair protein MutS</fullName>
    </submittedName>
</protein>
<evidence type="ECO:0000256" key="1">
    <source>
        <dbReference type="ARBA" id="ARBA00022741"/>
    </source>
</evidence>
<evidence type="ECO:0000256" key="3">
    <source>
        <dbReference type="ARBA" id="ARBA00023125"/>
    </source>
</evidence>
<organism evidence="5 6">
    <name type="scientific">Mycobacterium helveticum</name>
    <dbReference type="NCBI Taxonomy" id="2592811"/>
    <lineage>
        <taxon>Bacteria</taxon>
        <taxon>Bacillati</taxon>
        <taxon>Actinomycetota</taxon>
        <taxon>Actinomycetes</taxon>
        <taxon>Mycobacteriales</taxon>
        <taxon>Mycobacteriaceae</taxon>
        <taxon>Mycobacterium</taxon>
    </lineage>
</organism>
<keyword evidence="2" id="KW-0067">ATP-binding</keyword>
<sequence length="510" mass="56653">MAGIVSILDSDVGGVACAEASNECLADLHLDRIIAAVIAGHDDGNLTRIFSTPLREVAAVRYRQQVFRDLEADETRLAIEDFADGMRAVRNRLHTAANVWHPLQQQGWLIAAIESYCEAVLLLADQLFCVRPRSSALRKIAQHVTRYAEGETFGCLVAETQSLRERLGDIRYLVHIDGLRVRVESYSERADYSSAVAETFARFTADFGKDYRVNLPEFKDMNHVEEQILVCVSELYPDVFAMLSDFCRGHAEFVEPNIARFEHEIQFYLSYLAFMGRFGETGLTFSYPEVTDEPGNATAEDVFDLALALKTLKEDRSPVPNSFALSGRERIFVVTGPNQGGKTTLARTIGQCAYLASLGCPVPAGSSRLTLPDQIFTHFERQEEVSTLHGKLDDELVRIHDILSRATGSSIIIMNESFSSTTADDALLIGGEVLERIIALNCIAVYVTFIDELSTLDPACVSMVGEVAEHDPTHRTFRFSRRPADGRAYAAALAEKYGLTHELLKRRVAQ</sequence>
<dbReference type="InterPro" id="IPR000432">
    <property type="entry name" value="DNA_mismatch_repair_MutS_C"/>
</dbReference>
<dbReference type="InterPro" id="IPR027417">
    <property type="entry name" value="P-loop_NTPase"/>
</dbReference>
<dbReference type="AlphaFoldDB" id="A0A557XNN5"/>
<dbReference type="GO" id="GO:0140664">
    <property type="term" value="F:ATP-dependent DNA damage sensor activity"/>
    <property type="evidence" value="ECO:0007669"/>
    <property type="project" value="InterPro"/>
</dbReference>
<evidence type="ECO:0000313" key="5">
    <source>
        <dbReference type="EMBL" id="TVS87473.1"/>
    </source>
</evidence>
<dbReference type="Gene3D" id="3.40.50.300">
    <property type="entry name" value="P-loop containing nucleotide triphosphate hydrolases"/>
    <property type="match status" value="1"/>
</dbReference>
<dbReference type="Pfam" id="PF00488">
    <property type="entry name" value="MutS_V"/>
    <property type="match status" value="1"/>
</dbReference>
<proteinExistence type="predicted"/>
<keyword evidence="1" id="KW-0547">Nucleotide-binding</keyword>
<gene>
    <name evidence="5" type="ORF">FPZ47_15765</name>
</gene>
<evidence type="ECO:0000256" key="2">
    <source>
        <dbReference type="ARBA" id="ARBA00022840"/>
    </source>
</evidence>
<comment type="caution">
    <text evidence="5">The sequence shown here is derived from an EMBL/GenBank/DDBJ whole genome shotgun (WGS) entry which is preliminary data.</text>
</comment>
<dbReference type="GO" id="GO:0005829">
    <property type="term" value="C:cytosol"/>
    <property type="evidence" value="ECO:0007669"/>
    <property type="project" value="TreeGrafter"/>
</dbReference>
<dbReference type="GO" id="GO:0005524">
    <property type="term" value="F:ATP binding"/>
    <property type="evidence" value="ECO:0007669"/>
    <property type="project" value="UniProtKB-KW"/>
</dbReference>
<accession>A0A557XNN5</accession>
<evidence type="ECO:0000259" key="4">
    <source>
        <dbReference type="SMART" id="SM00534"/>
    </source>
</evidence>
<reference evidence="5 6" key="1">
    <citation type="submission" date="2019-07" db="EMBL/GenBank/DDBJ databases">
        <title>New Mycobacterium species.</title>
        <authorList>
            <person name="Tortoli E."/>
            <person name="Ghielmetti G."/>
            <person name="Friedel U."/>
            <person name="Trovato A."/>
        </authorList>
    </citation>
    <scope>NUCLEOTIDE SEQUENCE [LARGE SCALE GENOMIC DNA]</scope>
    <source>
        <strain evidence="5 6">16-83</strain>
    </source>
</reference>
<dbReference type="Proteomes" id="UP000320513">
    <property type="component" value="Unassembled WGS sequence"/>
</dbReference>
<dbReference type="GO" id="GO:0006298">
    <property type="term" value="P:mismatch repair"/>
    <property type="evidence" value="ECO:0007669"/>
    <property type="project" value="InterPro"/>
</dbReference>
<name>A0A557XNN5_9MYCO</name>
<dbReference type="GO" id="GO:0030983">
    <property type="term" value="F:mismatched DNA binding"/>
    <property type="evidence" value="ECO:0007669"/>
    <property type="project" value="InterPro"/>
</dbReference>
<keyword evidence="6" id="KW-1185">Reference proteome</keyword>
<dbReference type="SUPFAM" id="SSF52540">
    <property type="entry name" value="P-loop containing nucleoside triphosphate hydrolases"/>
    <property type="match status" value="1"/>
</dbReference>
<dbReference type="RefSeq" id="WP_144952579.1">
    <property type="nucleotide sequence ID" value="NZ_VMQU01000065.1"/>
</dbReference>
<dbReference type="PANTHER" id="PTHR11361:SF34">
    <property type="entry name" value="DNA MISMATCH REPAIR PROTEIN MSH1, MITOCHONDRIAL"/>
    <property type="match status" value="1"/>
</dbReference>
<dbReference type="EMBL" id="VMQU01000065">
    <property type="protein sequence ID" value="TVS87473.1"/>
    <property type="molecule type" value="Genomic_DNA"/>
</dbReference>